<accession>A0A845GXZ5</accession>
<name>A0A845GXZ5_9BURK</name>
<sequence>MLPSPSAHPLPTPHSTDYTRMTGDEESAIAPPRSSHSDPRPDDATGSPRRLHSPSTQAAARANATLPLRAGATARADGVRSLESQMARTGVTLARLRQDIQSIGGKFIQSASQGKALASLNDHAGIIVFPARHKGVKITEMLAVIKDTVANAEGLDVDRYFVKGYGNRLVPLSVVTDFRAEDYEGKPDAGAPAPTEMETSFRTHLRKHSEAATLYARNRADQSDRPVMPIPPNPLPLPRMTSWAMSEQSLHSFGDKPTVEVPGHADGAASTRESDFHRGYVDYNGVENRLIFFLNKDEVLARRRPFQMRPAPQSAGDGAAPQSVRVPASVNMDGPVLAQIQGIKRIETIGPAGAVEGVKLASFRAHFEKNHNKVLRITTEDDAVHELTYTPQGATLKRVHPAPGANDPMTPLDNADISLYFYQGANTGPHGSLNGYADPELAMSTGEMLPAGTLLSDPTGGGMLKAAAKAFTELLTLAPSFGNHDGWSGAVINTGLQATMTAASVYLANTVLDKVKAATGGTLVPGAAVYSASGAGHVTPLTLAGAVAPIVVVQKALTYGVAFIIDKLPHSVKSRENGMGQLVNELVLPWIEETGRLMINYGLEKRLGLPRGNTNEMAALLLTSALTVTVRAAHQRMGDPENHPWLDAVAKATEFVLGDLVGRSLGAVVGSAAWQEQQTNFSDNFLESYVTRAITRGYDKAAAPMLRTMLNALGWTGPNASAYDEQLNQEARYTTAGALRSWSHDITKALDVAGEQAVDKLQYDIEATAGPIAGMKKAAHRLHQLTDTIVLRARQADQDDTRWVEQALAYQNETDPAARAQILREFEAEIAHRVALSEGTAAEQHEVRINIQAITNNAGDLPENMRNGFEQITQRYLAQFADDGAAAADLYPLRPASNFLSAPLPNGAVPSTRLGRHTERIVNDLSTFTREPARFIKTIHDAMVTLHGVPDSPAASLPNTSGDQPADYRPLTPAILRQQWEALVSYTVQSSPFHYKFRWGETGQNHFAMLADGIPVRTTVMNERGNVTGDRARQVTGRMALLVNHAILHGKPHPTPVVRAVVTEASYREAGDTDGLQAGDAVVNPGDQVSLTEIFSATSSSLLAASFLAPQGFNAADSSRRARIVIDNGGHEPVAVSISRETDLKQAESLLMPGTSFIVSKIVSEPAAPEQTENLGQVIHFKRVNLWQAEALQRRYDALSDADKQAGLSRDDDGRYAFAHAGVALTDGTLTMDQDSGAFFRFNGGTGRLEPHQAKNYFLGANMEDPGQQSRTRHPFTAERSPRGLKDEINAMLLLGDSAVPYLDDMTKNVSYEIDKRAGGYYTRGTDAYRFKQEDDARRAALRAQAGAVAARIAALDMDTVWPPLPLAPDQAFPGQLLAETAASALRQPLQMVQIDDQGQLVRQPAAGGAEGARSGQPVVLAHIAKGYDGVDLRWEKQGHALIGVGPNGYYHMRHQDGELTAAPVRINAGRHTPGNLLHAIAAAALPNPAESRYRVHEGSLNTTHQIEAGAGQQNNPAEDVINSSVEQLLHRLKAYVSADYQPMQAWLSRRA</sequence>
<dbReference type="RefSeq" id="WP_161086994.1">
    <property type="nucleotide sequence ID" value="NZ_WWCX01000103.1"/>
</dbReference>
<feature type="region of interest" description="Disordered" evidence="1">
    <location>
        <begin position="1"/>
        <end position="59"/>
    </location>
</feature>
<protein>
    <submittedName>
        <fullName evidence="2">Uncharacterized protein</fullName>
    </submittedName>
</protein>
<evidence type="ECO:0000313" key="2">
    <source>
        <dbReference type="EMBL" id="MYM98138.1"/>
    </source>
</evidence>
<dbReference type="Proteomes" id="UP000447355">
    <property type="component" value="Unassembled WGS sequence"/>
</dbReference>
<organism evidence="2 3">
    <name type="scientific">Duganella vulcania</name>
    <dbReference type="NCBI Taxonomy" id="2692166"/>
    <lineage>
        <taxon>Bacteria</taxon>
        <taxon>Pseudomonadati</taxon>
        <taxon>Pseudomonadota</taxon>
        <taxon>Betaproteobacteria</taxon>
        <taxon>Burkholderiales</taxon>
        <taxon>Oxalobacteraceae</taxon>
        <taxon>Telluria group</taxon>
        <taxon>Duganella</taxon>
    </lineage>
</organism>
<evidence type="ECO:0000256" key="1">
    <source>
        <dbReference type="SAM" id="MobiDB-lite"/>
    </source>
</evidence>
<feature type="region of interest" description="Disordered" evidence="1">
    <location>
        <begin position="185"/>
        <end position="204"/>
    </location>
</feature>
<reference evidence="2" key="1">
    <citation type="submission" date="2019-12" db="EMBL/GenBank/DDBJ databases">
        <title>Novel species isolated from a subtropical stream in China.</title>
        <authorList>
            <person name="Lu H."/>
        </authorList>
    </citation>
    <scope>NUCLEOTIDE SEQUENCE [LARGE SCALE GENOMIC DNA]</scope>
    <source>
        <strain evidence="2">FT81W</strain>
    </source>
</reference>
<feature type="compositionally biased region" description="Pro residues" evidence="1">
    <location>
        <begin position="1"/>
        <end position="12"/>
    </location>
</feature>
<evidence type="ECO:0000313" key="3">
    <source>
        <dbReference type="Proteomes" id="UP000447355"/>
    </source>
</evidence>
<dbReference type="EMBL" id="WWCX01000103">
    <property type="protein sequence ID" value="MYM98138.1"/>
    <property type="molecule type" value="Genomic_DNA"/>
</dbReference>
<gene>
    <name evidence="2" type="ORF">GTP90_30260</name>
</gene>
<comment type="caution">
    <text evidence="2">The sequence shown here is derived from an EMBL/GenBank/DDBJ whole genome shotgun (WGS) entry which is preliminary data.</text>
</comment>
<proteinExistence type="predicted"/>